<dbReference type="RefSeq" id="WP_070985591.1">
    <property type="nucleotide sequence ID" value="NZ_MKJU01000025.1"/>
</dbReference>
<keyword evidence="5 8" id="KW-0812">Transmembrane</keyword>
<feature type="transmembrane region" description="Helical" evidence="8">
    <location>
        <begin position="279"/>
        <end position="296"/>
    </location>
</feature>
<keyword evidence="11" id="KW-1185">Reference proteome</keyword>
<dbReference type="GO" id="GO:1990961">
    <property type="term" value="P:xenobiotic detoxification by transmembrane export across the plasma membrane"/>
    <property type="evidence" value="ECO:0007669"/>
    <property type="project" value="InterPro"/>
</dbReference>
<feature type="transmembrane region" description="Helical" evidence="8">
    <location>
        <begin position="135"/>
        <end position="158"/>
    </location>
</feature>
<dbReference type="InterPro" id="IPR020846">
    <property type="entry name" value="MFS_dom"/>
</dbReference>
<dbReference type="NCBIfam" id="NF008314">
    <property type="entry name" value="PRK11102.1"/>
    <property type="match status" value="1"/>
</dbReference>
<dbReference type="Pfam" id="PF07690">
    <property type="entry name" value="MFS_1"/>
    <property type="match status" value="1"/>
</dbReference>
<evidence type="ECO:0000259" key="9">
    <source>
        <dbReference type="PROSITE" id="PS50850"/>
    </source>
</evidence>
<dbReference type="InterPro" id="IPR004812">
    <property type="entry name" value="Efflux_drug-R_Bcr/CmlA"/>
</dbReference>
<comment type="caution">
    <text evidence="10">The sequence shown here is derived from an EMBL/GenBank/DDBJ whole genome shotgun (WGS) entry which is preliminary data.</text>
</comment>
<name>A0A1S1MWU0_9GAMM</name>
<evidence type="ECO:0000256" key="4">
    <source>
        <dbReference type="ARBA" id="ARBA00022475"/>
    </source>
</evidence>
<dbReference type="NCBIfam" id="TIGR00710">
    <property type="entry name" value="efflux_Bcr_CflA"/>
    <property type="match status" value="1"/>
</dbReference>
<feature type="transmembrane region" description="Helical" evidence="8">
    <location>
        <begin position="76"/>
        <end position="94"/>
    </location>
</feature>
<dbReference type="PANTHER" id="PTHR23502">
    <property type="entry name" value="MAJOR FACILITATOR SUPERFAMILY"/>
    <property type="match status" value="1"/>
</dbReference>
<evidence type="ECO:0000256" key="6">
    <source>
        <dbReference type="ARBA" id="ARBA00022989"/>
    </source>
</evidence>
<dbReference type="GO" id="GO:0042910">
    <property type="term" value="F:xenobiotic transmembrane transporter activity"/>
    <property type="evidence" value="ECO:0007669"/>
    <property type="project" value="InterPro"/>
</dbReference>
<evidence type="ECO:0000256" key="8">
    <source>
        <dbReference type="RuleBase" id="RU365088"/>
    </source>
</evidence>
<keyword evidence="8" id="KW-0997">Cell inner membrane</keyword>
<dbReference type="AlphaFoldDB" id="A0A1S1MWU0"/>
<keyword evidence="4" id="KW-1003">Cell membrane</keyword>
<dbReference type="SUPFAM" id="SSF103473">
    <property type="entry name" value="MFS general substrate transporter"/>
    <property type="match status" value="1"/>
</dbReference>
<feature type="transmembrane region" description="Helical" evidence="8">
    <location>
        <begin position="49"/>
        <end position="69"/>
    </location>
</feature>
<organism evidence="10 11">
    <name type="scientific">Pseudoalteromonas amylolytica</name>
    <dbReference type="NCBI Taxonomy" id="1859457"/>
    <lineage>
        <taxon>Bacteria</taxon>
        <taxon>Pseudomonadati</taxon>
        <taxon>Pseudomonadota</taxon>
        <taxon>Gammaproteobacteria</taxon>
        <taxon>Alteromonadales</taxon>
        <taxon>Pseudoalteromonadaceae</taxon>
        <taxon>Pseudoalteromonas</taxon>
    </lineage>
</organism>
<feature type="transmembrane region" description="Helical" evidence="8">
    <location>
        <begin position="164"/>
        <end position="185"/>
    </location>
</feature>
<dbReference type="InterPro" id="IPR011701">
    <property type="entry name" value="MFS"/>
</dbReference>
<evidence type="ECO:0000256" key="1">
    <source>
        <dbReference type="ARBA" id="ARBA00004651"/>
    </source>
</evidence>
<feature type="transmembrane region" description="Helical" evidence="8">
    <location>
        <begin position="217"/>
        <end position="236"/>
    </location>
</feature>
<proteinExistence type="inferred from homology"/>
<sequence length="396" mass="43261">MQNAHPLGRLFLPLLASIVALTPLAIDLYLPAMVVIAEQLNTSLEKVQVSLSSYLAGYALGMLIFGPLADRFSRTLLARFGLLGFAISSALLALCTNIETFNLLRVIQAFTGAAASVVVPGIIRHYYQQDTAKGMSYVSMIMMLAPLLAPSIGAGLMLILHWSAIFWCLTLYAIVVFVFITFADIDVPRFNKDKISARFFFKNYQQVLSNKLCRMDILTSMAASFAFFCFLTSVPFVYLDYFKVSEQLFGILFALNVMALMFGNFLNTRLVPKLGSRRLLYLGLIIGMVTGITLVFESTQQVNVWVFASTIAPLMMSLGIIASNADALILIAFEKHTGTATAVIGTLRFGSGALVGPILALIKPSTALPFACLMLSAVIACCLYQVWQKSGIKKAD</sequence>
<gene>
    <name evidence="10" type="ORF">BET10_10120</name>
</gene>
<dbReference type="CDD" id="cd17320">
    <property type="entry name" value="MFS_MdfA_MDR_like"/>
    <property type="match status" value="1"/>
</dbReference>
<evidence type="ECO:0000256" key="3">
    <source>
        <dbReference type="ARBA" id="ARBA00022448"/>
    </source>
</evidence>
<dbReference type="PROSITE" id="PS50850">
    <property type="entry name" value="MFS"/>
    <property type="match status" value="1"/>
</dbReference>
<feature type="transmembrane region" description="Helical" evidence="8">
    <location>
        <begin position="106"/>
        <end position="123"/>
    </location>
</feature>
<feature type="transmembrane region" description="Helical" evidence="8">
    <location>
        <begin position="340"/>
        <end position="362"/>
    </location>
</feature>
<dbReference type="Proteomes" id="UP000179786">
    <property type="component" value="Unassembled WGS sequence"/>
</dbReference>
<feature type="transmembrane region" description="Helical" evidence="8">
    <location>
        <begin position="302"/>
        <end position="333"/>
    </location>
</feature>
<dbReference type="GO" id="GO:0005886">
    <property type="term" value="C:plasma membrane"/>
    <property type="evidence" value="ECO:0007669"/>
    <property type="project" value="UniProtKB-SubCell"/>
</dbReference>
<dbReference type="STRING" id="1859457.BET10_10120"/>
<evidence type="ECO:0000256" key="2">
    <source>
        <dbReference type="ARBA" id="ARBA00006236"/>
    </source>
</evidence>
<dbReference type="EMBL" id="MKJU01000025">
    <property type="protein sequence ID" value="OHU91681.1"/>
    <property type="molecule type" value="Genomic_DNA"/>
</dbReference>
<protein>
    <recommendedName>
        <fullName evidence="8">Bcr/CflA family efflux transporter</fullName>
    </recommendedName>
</protein>
<feature type="transmembrane region" description="Helical" evidence="8">
    <location>
        <begin position="248"/>
        <end position="267"/>
    </location>
</feature>
<accession>A0A1S1MWU0</accession>
<dbReference type="Gene3D" id="1.20.1720.10">
    <property type="entry name" value="Multidrug resistance protein D"/>
    <property type="match status" value="1"/>
</dbReference>
<feature type="transmembrane region" description="Helical" evidence="8">
    <location>
        <begin position="368"/>
        <end position="387"/>
    </location>
</feature>
<comment type="caution">
    <text evidence="8">Lacks conserved residue(s) required for the propagation of feature annotation.</text>
</comment>
<keyword evidence="6 8" id="KW-1133">Transmembrane helix</keyword>
<comment type="similarity">
    <text evidence="2 8">Belongs to the major facilitator superfamily. Bcr/CmlA family.</text>
</comment>
<feature type="domain" description="Major facilitator superfamily (MFS) profile" evidence="9">
    <location>
        <begin position="11"/>
        <end position="389"/>
    </location>
</feature>
<evidence type="ECO:0000313" key="11">
    <source>
        <dbReference type="Proteomes" id="UP000179786"/>
    </source>
</evidence>
<reference evidence="10 11" key="1">
    <citation type="submission" date="2016-09" db="EMBL/GenBank/DDBJ databases">
        <title>Pseudoalteromonas amylolytica sp. nov., isolated from the surface seawater.</title>
        <authorList>
            <person name="Wu Y.-H."/>
            <person name="Cheng H."/>
            <person name="Jin X.-B."/>
            <person name="Wang C.-S."/>
            <person name="Xu X.-W."/>
        </authorList>
    </citation>
    <scope>NUCLEOTIDE SEQUENCE [LARGE SCALE GENOMIC DNA]</scope>
    <source>
        <strain evidence="10 11">JW1</strain>
    </source>
</reference>
<dbReference type="GO" id="GO:0015385">
    <property type="term" value="F:sodium:proton antiporter activity"/>
    <property type="evidence" value="ECO:0007669"/>
    <property type="project" value="TreeGrafter"/>
</dbReference>
<evidence type="ECO:0000313" key="10">
    <source>
        <dbReference type="EMBL" id="OHU91681.1"/>
    </source>
</evidence>
<dbReference type="PANTHER" id="PTHR23502:SF132">
    <property type="entry name" value="POLYAMINE TRANSPORTER 2-RELATED"/>
    <property type="match status" value="1"/>
</dbReference>
<keyword evidence="7 8" id="KW-0472">Membrane</keyword>
<comment type="subcellular location">
    <subcellularLocation>
        <location evidence="8">Cell inner membrane</location>
        <topology evidence="8">Multi-pass membrane protein</topology>
    </subcellularLocation>
    <subcellularLocation>
        <location evidence="1">Cell membrane</location>
        <topology evidence="1">Multi-pass membrane protein</topology>
    </subcellularLocation>
</comment>
<evidence type="ECO:0000256" key="7">
    <source>
        <dbReference type="ARBA" id="ARBA00023136"/>
    </source>
</evidence>
<evidence type="ECO:0000256" key="5">
    <source>
        <dbReference type="ARBA" id="ARBA00022692"/>
    </source>
</evidence>
<keyword evidence="3 8" id="KW-0813">Transport</keyword>
<dbReference type="InterPro" id="IPR036259">
    <property type="entry name" value="MFS_trans_sf"/>
</dbReference>